<sequence>MVNKMKIIAACGVMGLSIASFSAAVTAYDGTNCDAPGDCWQPKPGFPEKIEGTKYDPKHSKEELGKQQKAIQAMERRNAKRAEHFKKTGEWVYDISKLE</sequence>
<dbReference type="PIRSF" id="PIRSF029163">
    <property type="entry name" value="Meth_DH_beta"/>
    <property type="match status" value="1"/>
</dbReference>
<evidence type="ECO:0000256" key="2">
    <source>
        <dbReference type="PIRSR" id="PIRSR029163-50"/>
    </source>
</evidence>
<evidence type="ECO:0000256" key="3">
    <source>
        <dbReference type="SAM" id="SignalP"/>
    </source>
</evidence>
<reference evidence="4" key="1">
    <citation type="submission" date="2022-08" db="EMBL/GenBank/DDBJ databases">
        <title>Genomic Encyclopedia of Type Strains, Phase III (KMG-III): the genomes of soil and plant-associated and newly described type strains.</title>
        <authorList>
            <person name="Whitman W."/>
        </authorList>
    </citation>
    <scope>NUCLEOTIDE SEQUENCE</scope>
    <source>
        <strain evidence="4">HMT 1</strain>
    </source>
</reference>
<keyword evidence="1 4" id="KW-0560">Oxidoreductase</keyword>
<keyword evidence="1" id="KW-0485">Methanol utilization</keyword>
<dbReference type="SUPFAM" id="SSF48666">
    <property type="entry name" value="Methanol dehydrogenase subunit"/>
    <property type="match status" value="1"/>
</dbReference>
<evidence type="ECO:0000256" key="1">
    <source>
        <dbReference type="PIRNR" id="PIRNR029163"/>
    </source>
</evidence>
<feature type="disulfide bond" evidence="2">
    <location>
        <begin position="33"/>
        <end position="39"/>
    </location>
</feature>
<evidence type="ECO:0000313" key="5">
    <source>
        <dbReference type="Proteomes" id="UP001204445"/>
    </source>
</evidence>
<dbReference type="Gene3D" id="4.10.160.10">
    <property type="entry name" value="Methanol dehydrogenase, beta subunit"/>
    <property type="match status" value="1"/>
</dbReference>
<comment type="similarity">
    <text evidence="1">Belongs to the methanol dehydrogenase subunit 2 family.</text>
</comment>
<dbReference type="InterPro" id="IPR003420">
    <property type="entry name" value="Meth_DH_bsu"/>
</dbReference>
<proteinExistence type="inferred from homology"/>
<feature type="signal peptide" evidence="3">
    <location>
        <begin position="1"/>
        <end position="27"/>
    </location>
</feature>
<dbReference type="Proteomes" id="UP001204445">
    <property type="component" value="Unassembled WGS sequence"/>
</dbReference>
<dbReference type="AlphaFoldDB" id="A0AAE3HJQ9"/>
<organism evidence="4 5">
    <name type="scientific">Methylohalomonas lacus</name>
    <dbReference type="NCBI Taxonomy" id="398773"/>
    <lineage>
        <taxon>Bacteria</taxon>
        <taxon>Pseudomonadati</taxon>
        <taxon>Pseudomonadota</taxon>
        <taxon>Gammaproteobacteria</taxon>
        <taxon>Methylohalomonadales</taxon>
        <taxon>Methylohalomonadaceae</taxon>
        <taxon>Methylohalomonas</taxon>
    </lineage>
</organism>
<dbReference type="EC" id="1.1.2.7" evidence="1"/>
<gene>
    <name evidence="4" type="ORF">J2T55_000144</name>
</gene>
<accession>A0AAE3HJQ9</accession>
<protein>
    <recommendedName>
        <fullName evidence="1">Methanol dehydrogenase [cytochrome c] subunit 2</fullName>
        <ecNumber evidence="1">1.1.2.7</ecNumber>
    </recommendedName>
    <alternativeName>
        <fullName evidence="1">MDH small subunit beta</fullName>
    </alternativeName>
    <alternativeName>
        <fullName evidence="1">MDH-associated peptide</fullName>
    </alternativeName>
    <alternativeName>
        <fullName evidence="1">MEDH</fullName>
    </alternativeName>
</protein>
<dbReference type="Pfam" id="PF02315">
    <property type="entry name" value="MDH"/>
    <property type="match status" value="1"/>
</dbReference>
<keyword evidence="3" id="KW-0732">Signal</keyword>
<dbReference type="GO" id="GO:0052933">
    <property type="term" value="F:alcohol dehydrogenase (cytochrome c(L)) activity"/>
    <property type="evidence" value="ECO:0007669"/>
    <property type="project" value="UniProtKB-UniRule"/>
</dbReference>
<comment type="caution">
    <text evidence="4">The sequence shown here is derived from an EMBL/GenBank/DDBJ whole genome shotgun (WGS) entry which is preliminary data.</text>
</comment>
<dbReference type="GO" id="GO:0015946">
    <property type="term" value="P:methanol oxidation"/>
    <property type="evidence" value="ECO:0007669"/>
    <property type="project" value="UniProtKB-UniRule"/>
</dbReference>
<feature type="chain" id="PRO_5042009844" description="Methanol dehydrogenase [cytochrome c] subunit 2" evidence="3">
    <location>
        <begin position="28"/>
        <end position="99"/>
    </location>
</feature>
<evidence type="ECO:0000313" key="4">
    <source>
        <dbReference type="EMBL" id="MCS3902152.1"/>
    </source>
</evidence>
<comment type="subunit">
    <text evidence="1">Heterotetramer composed of 2 alpha and 2 beta subunits.</text>
</comment>
<dbReference type="EMBL" id="JANUCT010000001">
    <property type="protein sequence ID" value="MCS3902152.1"/>
    <property type="molecule type" value="Genomic_DNA"/>
</dbReference>
<dbReference type="InterPro" id="IPR036557">
    <property type="entry name" value="Meth_DH_bsu_sf"/>
</dbReference>
<keyword evidence="2" id="KW-1015">Disulfide bond</keyword>
<dbReference type="GO" id="GO:0004022">
    <property type="term" value="F:alcohol dehydrogenase (NAD+) activity"/>
    <property type="evidence" value="ECO:0007669"/>
    <property type="project" value="UniProtKB-UniRule"/>
</dbReference>
<comment type="catalytic activity">
    <reaction evidence="1">
        <text>2 Fe(III)-[cytochrome cL] + a primary alcohol = 2 Fe(II)-[cytochrome cL] + an aldehyde + 2 H(+)</text>
        <dbReference type="Rhea" id="RHEA:51004"/>
        <dbReference type="Rhea" id="RHEA-COMP:12863"/>
        <dbReference type="Rhea" id="RHEA-COMP:12864"/>
        <dbReference type="ChEBI" id="CHEBI:15378"/>
        <dbReference type="ChEBI" id="CHEBI:15734"/>
        <dbReference type="ChEBI" id="CHEBI:17478"/>
        <dbReference type="ChEBI" id="CHEBI:29033"/>
        <dbReference type="ChEBI" id="CHEBI:29034"/>
        <dbReference type="EC" id="1.1.2.7"/>
    </reaction>
</comment>
<comment type="function">
    <text evidence="1">Catalyzes the oxidation of primary alcohols including methanol.</text>
</comment>
<keyword evidence="5" id="KW-1185">Reference proteome</keyword>
<name>A0AAE3HJQ9_9GAMM</name>